<gene>
    <name evidence="1" type="ORF">ABID41_000571</name>
</gene>
<sequence>MSAGDLLAGLDALSLAELRAAWTERLGGELPKLRTRELMALALAHRLQIRAHGDLPGSSKRRMAELARRFREDRGYTPTPGPNLKPGTTLIKEWRGVRHEVWVLEEGFSYVGQRFGSLSEVAQHITGTKWNGRVFFGLKERRR</sequence>
<evidence type="ECO:0000313" key="2">
    <source>
        <dbReference type="Proteomes" id="UP001549110"/>
    </source>
</evidence>
<evidence type="ECO:0000313" key="1">
    <source>
        <dbReference type="EMBL" id="MET3525476.1"/>
    </source>
</evidence>
<comment type="caution">
    <text evidence="1">The sequence shown here is derived from an EMBL/GenBank/DDBJ whole genome shotgun (WGS) entry which is preliminary data.</text>
</comment>
<organism evidence="1 2">
    <name type="scientific">Phenylobacterium koreense</name>
    <dbReference type="NCBI Taxonomy" id="266125"/>
    <lineage>
        <taxon>Bacteria</taxon>
        <taxon>Pseudomonadati</taxon>
        <taxon>Pseudomonadota</taxon>
        <taxon>Alphaproteobacteria</taxon>
        <taxon>Caulobacterales</taxon>
        <taxon>Caulobacteraceae</taxon>
        <taxon>Phenylobacterium</taxon>
    </lineage>
</organism>
<name>A0ABV2EGI1_9CAUL</name>
<proteinExistence type="predicted"/>
<keyword evidence="2" id="KW-1185">Reference proteome</keyword>
<protein>
    <recommendedName>
        <fullName evidence="3">DUF2924 domain-containing protein</fullName>
    </recommendedName>
</protein>
<dbReference type="Pfam" id="PF11149">
    <property type="entry name" value="DUF2924"/>
    <property type="match status" value="1"/>
</dbReference>
<dbReference type="RefSeq" id="WP_354297147.1">
    <property type="nucleotide sequence ID" value="NZ_JBEPLU010000001.1"/>
</dbReference>
<dbReference type="Proteomes" id="UP001549110">
    <property type="component" value="Unassembled WGS sequence"/>
</dbReference>
<evidence type="ECO:0008006" key="3">
    <source>
        <dbReference type="Google" id="ProtNLM"/>
    </source>
</evidence>
<accession>A0ABV2EGI1</accession>
<reference evidence="1 2" key="1">
    <citation type="submission" date="2024-06" db="EMBL/GenBank/DDBJ databases">
        <title>Genomic Encyclopedia of Type Strains, Phase IV (KMG-IV): sequencing the most valuable type-strain genomes for metagenomic binning, comparative biology and taxonomic classification.</title>
        <authorList>
            <person name="Goeker M."/>
        </authorList>
    </citation>
    <scope>NUCLEOTIDE SEQUENCE [LARGE SCALE GENOMIC DNA]</scope>
    <source>
        <strain evidence="1 2">DSM 17809</strain>
    </source>
</reference>
<dbReference type="InterPro" id="IPR021322">
    <property type="entry name" value="DUF2924"/>
</dbReference>
<dbReference type="EMBL" id="JBEPLU010000001">
    <property type="protein sequence ID" value="MET3525476.1"/>
    <property type="molecule type" value="Genomic_DNA"/>
</dbReference>